<evidence type="ECO:0000256" key="3">
    <source>
        <dbReference type="ARBA" id="ARBA00022750"/>
    </source>
</evidence>
<dbReference type="Proteomes" id="UP000317650">
    <property type="component" value="Chromosome 7"/>
</dbReference>
<name>A0A4S8JCI6_MUSBA</name>
<evidence type="ECO:0000313" key="10">
    <source>
        <dbReference type="EMBL" id="THU59431.1"/>
    </source>
</evidence>
<evidence type="ECO:0000256" key="6">
    <source>
        <dbReference type="ARBA" id="ARBA00023157"/>
    </source>
</evidence>
<keyword evidence="5" id="KW-0865">Zymogen</keyword>
<evidence type="ECO:0000256" key="5">
    <source>
        <dbReference type="ARBA" id="ARBA00023145"/>
    </source>
</evidence>
<proteinExistence type="inferred from homology"/>
<comment type="caution">
    <text evidence="10">The sequence shown here is derived from an EMBL/GenBank/DDBJ whole genome shotgun (WGS) entry which is preliminary data.</text>
</comment>
<evidence type="ECO:0000259" key="9">
    <source>
        <dbReference type="Pfam" id="PF00026"/>
    </source>
</evidence>
<keyword evidence="11" id="KW-1185">Reference proteome</keyword>
<organism evidence="10 11">
    <name type="scientific">Musa balbisiana</name>
    <name type="common">Banana</name>
    <dbReference type="NCBI Taxonomy" id="52838"/>
    <lineage>
        <taxon>Eukaryota</taxon>
        <taxon>Viridiplantae</taxon>
        <taxon>Streptophyta</taxon>
        <taxon>Embryophyta</taxon>
        <taxon>Tracheophyta</taxon>
        <taxon>Spermatophyta</taxon>
        <taxon>Magnoliopsida</taxon>
        <taxon>Liliopsida</taxon>
        <taxon>Zingiberales</taxon>
        <taxon>Musaceae</taxon>
        <taxon>Musa</taxon>
    </lineage>
</organism>
<dbReference type="GO" id="GO:0006508">
    <property type="term" value="P:proteolysis"/>
    <property type="evidence" value="ECO:0007669"/>
    <property type="project" value="UniProtKB-KW"/>
</dbReference>
<evidence type="ECO:0000256" key="4">
    <source>
        <dbReference type="ARBA" id="ARBA00022801"/>
    </source>
</evidence>
<gene>
    <name evidence="10" type="ORF">C4D60_Mb07t02080</name>
</gene>
<dbReference type="PANTHER" id="PTHR47966:SF76">
    <property type="entry name" value="ASPARTIC PROTEINASE A1"/>
    <property type="match status" value="1"/>
</dbReference>
<dbReference type="GO" id="GO:0004190">
    <property type="term" value="F:aspartic-type endopeptidase activity"/>
    <property type="evidence" value="ECO:0007669"/>
    <property type="project" value="UniProtKB-KW"/>
</dbReference>
<feature type="chain" id="PRO_5020198187" description="Peptidase A1 domain-containing protein" evidence="8">
    <location>
        <begin position="28"/>
        <end position="150"/>
    </location>
</feature>
<dbReference type="InterPro" id="IPR001461">
    <property type="entry name" value="Aspartic_peptidase_A1"/>
</dbReference>
<evidence type="ECO:0000256" key="2">
    <source>
        <dbReference type="ARBA" id="ARBA00022670"/>
    </source>
</evidence>
<accession>A0A4S8JCI6</accession>
<evidence type="ECO:0000256" key="8">
    <source>
        <dbReference type="SAM" id="SignalP"/>
    </source>
</evidence>
<keyword evidence="2" id="KW-0645">Protease</keyword>
<evidence type="ECO:0000313" key="11">
    <source>
        <dbReference type="Proteomes" id="UP000317650"/>
    </source>
</evidence>
<comment type="similarity">
    <text evidence="1">Belongs to the peptidase A1 family.</text>
</comment>
<dbReference type="Gene3D" id="2.40.70.10">
    <property type="entry name" value="Acid Proteases"/>
    <property type="match status" value="1"/>
</dbReference>
<dbReference type="SUPFAM" id="SSF50630">
    <property type="entry name" value="Acid proteases"/>
    <property type="match status" value="1"/>
</dbReference>
<feature type="signal peptide" evidence="8">
    <location>
        <begin position="1"/>
        <end position="27"/>
    </location>
</feature>
<dbReference type="PANTHER" id="PTHR47966">
    <property type="entry name" value="BETA-SITE APP-CLEAVING ENZYME, ISOFORM A-RELATED"/>
    <property type="match status" value="1"/>
</dbReference>
<evidence type="ECO:0000256" key="7">
    <source>
        <dbReference type="ARBA" id="ARBA00023180"/>
    </source>
</evidence>
<dbReference type="AlphaFoldDB" id="A0A4S8JCI6"/>
<keyword evidence="7" id="KW-0325">Glycoprotein</keyword>
<dbReference type="Pfam" id="PF00026">
    <property type="entry name" value="Asp"/>
    <property type="match status" value="1"/>
</dbReference>
<dbReference type="STRING" id="52838.A0A4S8JCI6"/>
<keyword evidence="4" id="KW-0378">Hydrolase</keyword>
<dbReference type="EMBL" id="PYDT01000005">
    <property type="protein sequence ID" value="THU59431.1"/>
    <property type="molecule type" value="Genomic_DNA"/>
</dbReference>
<reference evidence="10 11" key="1">
    <citation type="journal article" date="2019" name="Nat. Plants">
        <title>Genome sequencing of Musa balbisiana reveals subgenome evolution and function divergence in polyploid bananas.</title>
        <authorList>
            <person name="Yao X."/>
        </authorList>
    </citation>
    <scope>NUCLEOTIDE SEQUENCE [LARGE SCALE GENOMIC DNA]</scope>
    <source>
        <strain evidence="11">cv. DH-PKW</strain>
        <tissue evidence="10">Leaves</tissue>
    </source>
</reference>
<keyword evidence="6" id="KW-1015">Disulfide bond</keyword>
<feature type="domain" description="Peptidase A1" evidence="9">
    <location>
        <begin position="66"/>
        <end position="135"/>
    </location>
</feature>
<dbReference type="InterPro" id="IPR033121">
    <property type="entry name" value="PEPTIDASE_A1"/>
</dbReference>
<keyword evidence="8" id="KW-0732">Signal</keyword>
<dbReference type="InterPro" id="IPR021109">
    <property type="entry name" value="Peptidase_aspartic_dom_sf"/>
</dbReference>
<evidence type="ECO:0000256" key="1">
    <source>
        <dbReference type="ARBA" id="ARBA00007447"/>
    </source>
</evidence>
<keyword evidence="3" id="KW-0064">Aspartyl protease</keyword>
<sequence length="150" mass="16649">MGTRRGFLASLVLLSILVLPLVLPASADGLVRIKLQKKPLDENGRLAARLVQERRRLMARKHGFRLGKSAAIHYGSGSISGFFSQDYVTIGDLVVKYQDFIETTREPSVTFVVAKFDGILGLGFKEISVGNAVPTKRRKEEMSVQEEDEE</sequence>
<protein>
    <recommendedName>
        <fullName evidence="9">Peptidase A1 domain-containing protein</fullName>
    </recommendedName>
</protein>